<feature type="region of interest" description="Disordered" evidence="1">
    <location>
        <begin position="1"/>
        <end position="29"/>
    </location>
</feature>
<protein>
    <submittedName>
        <fullName evidence="2">Uncharacterized protein</fullName>
    </submittedName>
</protein>
<evidence type="ECO:0000313" key="3">
    <source>
        <dbReference type="Proteomes" id="UP000703661"/>
    </source>
</evidence>
<dbReference type="Proteomes" id="UP000703661">
    <property type="component" value="Unassembled WGS sequence"/>
</dbReference>
<organism evidence="2 3">
    <name type="scientific">Entomortierella chlamydospora</name>
    <dbReference type="NCBI Taxonomy" id="101097"/>
    <lineage>
        <taxon>Eukaryota</taxon>
        <taxon>Fungi</taxon>
        <taxon>Fungi incertae sedis</taxon>
        <taxon>Mucoromycota</taxon>
        <taxon>Mortierellomycotina</taxon>
        <taxon>Mortierellomycetes</taxon>
        <taxon>Mortierellales</taxon>
        <taxon>Mortierellaceae</taxon>
        <taxon>Entomortierella</taxon>
    </lineage>
</organism>
<sequence>MVEPALQHHAVDIAGPAGPVDPVDPVDPTDPAALVAPAAHTSPITLLLRGCSGK</sequence>
<comment type="caution">
    <text evidence="2">The sequence shown here is derived from an EMBL/GenBank/DDBJ whole genome shotgun (WGS) entry which is preliminary data.</text>
</comment>
<dbReference type="AlphaFoldDB" id="A0A9P6MKF7"/>
<name>A0A9P6MKF7_9FUNG</name>
<keyword evidence="3" id="KW-1185">Reference proteome</keyword>
<evidence type="ECO:0000313" key="2">
    <source>
        <dbReference type="EMBL" id="KAG0005769.1"/>
    </source>
</evidence>
<feature type="non-terminal residue" evidence="2">
    <location>
        <position position="54"/>
    </location>
</feature>
<dbReference type="EMBL" id="JAAAID010002661">
    <property type="protein sequence ID" value="KAG0005769.1"/>
    <property type="molecule type" value="Genomic_DNA"/>
</dbReference>
<accession>A0A9P6MKF7</accession>
<feature type="compositionally biased region" description="Low complexity" evidence="1">
    <location>
        <begin position="14"/>
        <end position="23"/>
    </location>
</feature>
<evidence type="ECO:0000256" key="1">
    <source>
        <dbReference type="SAM" id="MobiDB-lite"/>
    </source>
</evidence>
<proteinExistence type="predicted"/>
<gene>
    <name evidence="2" type="ORF">BGZ80_005394</name>
</gene>
<reference evidence="2" key="1">
    <citation type="journal article" date="2020" name="Fungal Divers.">
        <title>Resolving the Mortierellaceae phylogeny through synthesis of multi-gene phylogenetics and phylogenomics.</title>
        <authorList>
            <person name="Vandepol N."/>
            <person name="Liber J."/>
            <person name="Desiro A."/>
            <person name="Na H."/>
            <person name="Kennedy M."/>
            <person name="Barry K."/>
            <person name="Grigoriev I.V."/>
            <person name="Miller A.N."/>
            <person name="O'Donnell K."/>
            <person name="Stajich J.E."/>
            <person name="Bonito G."/>
        </authorList>
    </citation>
    <scope>NUCLEOTIDE SEQUENCE</scope>
    <source>
        <strain evidence="2">NRRL 2769</strain>
    </source>
</reference>